<dbReference type="RefSeq" id="WP_186956161.1">
    <property type="nucleotide sequence ID" value="NZ_JACOFX010000018.1"/>
</dbReference>
<dbReference type="Pfam" id="PF04389">
    <property type="entry name" value="Peptidase_M28"/>
    <property type="match status" value="1"/>
</dbReference>
<keyword evidence="3" id="KW-1185">Reference proteome</keyword>
<organism evidence="2 3">
    <name type="scientific">Undibacterium umbellatum</name>
    <dbReference type="NCBI Taxonomy" id="2762300"/>
    <lineage>
        <taxon>Bacteria</taxon>
        <taxon>Pseudomonadati</taxon>
        <taxon>Pseudomonadota</taxon>
        <taxon>Betaproteobacteria</taxon>
        <taxon>Burkholderiales</taxon>
        <taxon>Oxalobacteraceae</taxon>
        <taxon>Undibacterium</taxon>
    </lineage>
</organism>
<sequence length="335" mass="36477">MFELGKTELGKTIRNLFPVTVLGLMPFFVQAAEPVQAMLDIRKLASEEMAGRATDSKGSALARDYIVSRLQQIGLTPCKDDFVHEFEFQPRQGGTRKGKNILACRNGSMSAHATAPMMAITAHYDHLGERGGKIYYGADDNASGVAAVLAIAEAMQKVPPQHDVMYILFDAEELGLSGSRAFAAKPVVDLGRIGINMNFDMIARGDKGELYASGAFHTPVLKDLLLGLDGNQGVKLKFGHDRPEQGQDDWTKQSDHSPFFLAGVPHIYFGVEDHADYHQPGDTVDKINPKFYLGAVDLLIKASYVLDQAMLTTDFRIKGKSGQAAVSKNGSKASR</sequence>
<accession>A0ABR6ZG16</accession>
<dbReference type="InterPro" id="IPR007484">
    <property type="entry name" value="Peptidase_M28"/>
</dbReference>
<reference evidence="2 3" key="1">
    <citation type="submission" date="2020-08" db="EMBL/GenBank/DDBJ databases">
        <title>Novel species isolated from subtropical streams in China.</title>
        <authorList>
            <person name="Lu H."/>
        </authorList>
    </citation>
    <scope>NUCLEOTIDE SEQUENCE [LARGE SCALE GENOMIC DNA]</scope>
    <source>
        <strain evidence="2 3">NL8W</strain>
    </source>
</reference>
<proteinExistence type="predicted"/>
<evidence type="ECO:0000313" key="3">
    <source>
        <dbReference type="Proteomes" id="UP000646911"/>
    </source>
</evidence>
<dbReference type="SUPFAM" id="SSF53187">
    <property type="entry name" value="Zn-dependent exopeptidases"/>
    <property type="match status" value="1"/>
</dbReference>
<evidence type="ECO:0000313" key="2">
    <source>
        <dbReference type="EMBL" id="MBC3910619.1"/>
    </source>
</evidence>
<evidence type="ECO:0000259" key="1">
    <source>
        <dbReference type="Pfam" id="PF04389"/>
    </source>
</evidence>
<dbReference type="EMBL" id="JACOFX010000018">
    <property type="protein sequence ID" value="MBC3910619.1"/>
    <property type="molecule type" value="Genomic_DNA"/>
</dbReference>
<dbReference type="PANTHER" id="PTHR12147">
    <property type="entry name" value="METALLOPEPTIDASE M28 FAMILY MEMBER"/>
    <property type="match status" value="1"/>
</dbReference>
<dbReference type="PANTHER" id="PTHR12147:SF26">
    <property type="entry name" value="PEPTIDASE M28 DOMAIN-CONTAINING PROTEIN"/>
    <property type="match status" value="1"/>
</dbReference>
<comment type="caution">
    <text evidence="2">The sequence shown here is derived from an EMBL/GenBank/DDBJ whole genome shotgun (WGS) entry which is preliminary data.</text>
</comment>
<protein>
    <submittedName>
        <fullName evidence="2">M28 family peptidase</fullName>
    </submittedName>
</protein>
<dbReference type="Proteomes" id="UP000646911">
    <property type="component" value="Unassembled WGS sequence"/>
</dbReference>
<feature type="domain" description="Peptidase M28" evidence="1">
    <location>
        <begin position="106"/>
        <end position="292"/>
    </location>
</feature>
<gene>
    <name evidence="2" type="ORF">H8L47_23915</name>
</gene>
<dbReference type="Gene3D" id="3.40.630.10">
    <property type="entry name" value="Zn peptidases"/>
    <property type="match status" value="1"/>
</dbReference>
<dbReference type="InterPro" id="IPR045175">
    <property type="entry name" value="M28_fam"/>
</dbReference>
<name>A0ABR6ZG16_9BURK</name>